<dbReference type="Proteomes" id="UP000224871">
    <property type="component" value="Unassembled WGS sequence"/>
</dbReference>
<accession>A0A1N6MU15</accession>
<evidence type="ECO:0000313" key="4">
    <source>
        <dbReference type="Proteomes" id="UP000224871"/>
    </source>
</evidence>
<evidence type="ECO:0000313" key="1">
    <source>
        <dbReference type="EMBL" id="PHM31059.1"/>
    </source>
</evidence>
<dbReference type="EMBL" id="NIBU01000047">
    <property type="protein sequence ID" value="PHM31059.1"/>
    <property type="molecule type" value="Genomic_DNA"/>
</dbReference>
<evidence type="ECO:0000313" key="2">
    <source>
        <dbReference type="EMBL" id="SIP72312.1"/>
    </source>
</evidence>
<dbReference type="EMBL" id="FTLG01000049">
    <property type="protein sequence ID" value="SIP72312.1"/>
    <property type="molecule type" value="Genomic_DNA"/>
</dbReference>
<reference evidence="1 4" key="3">
    <citation type="journal article" date="2017" name="Nat. Microbiol.">
        <title>Natural product diversity associated with the nematode symbionts Photorhabdus and Xenorhabdus.</title>
        <authorList>
            <person name="Tobias N.J."/>
            <person name="Wolff H."/>
            <person name="Djahanschiri B."/>
            <person name="Grundmann F."/>
            <person name="Kronenwerth M."/>
            <person name="Shi Y.M."/>
            <person name="Simonyi S."/>
            <person name="Grun P."/>
            <person name="Shapiro-Ilan D."/>
            <person name="Pidot S.J."/>
            <person name="Stinear T.P."/>
            <person name="Ebersberger I."/>
            <person name="Bode H.B."/>
        </authorList>
    </citation>
    <scope>NUCLEOTIDE SEQUENCE [LARGE SCALE GENOMIC DNA]</scope>
    <source>
        <strain evidence="1 4">DSM 16336</strain>
    </source>
</reference>
<proteinExistence type="predicted"/>
<name>A0A1N6MU15_9GAMM</name>
<dbReference type="Proteomes" id="UP000196435">
    <property type="component" value="Unassembled WGS sequence"/>
</dbReference>
<gene>
    <name evidence="1" type="ORF">Xinn_03112</name>
    <name evidence="2" type="ORF">XIS1_1420012</name>
</gene>
<organism evidence="2 3">
    <name type="scientific">Xenorhabdus innexi</name>
    <dbReference type="NCBI Taxonomy" id="290109"/>
    <lineage>
        <taxon>Bacteria</taxon>
        <taxon>Pseudomonadati</taxon>
        <taxon>Pseudomonadota</taxon>
        <taxon>Gammaproteobacteria</taxon>
        <taxon>Enterobacterales</taxon>
        <taxon>Morganellaceae</taxon>
        <taxon>Xenorhabdus</taxon>
    </lineage>
</organism>
<dbReference type="InterPro" id="IPR021500">
    <property type="entry name" value="DUF3156"/>
</dbReference>
<sequence>MSHYAASAKSSFWQKINKQRLPAGYQAGLTLNRLERDLQPYHCERNKPEELIVRPEEQLAICITERVKKLFMAFIVYTRFSVSGVISLPLNADIQVKTGGSLRKKQIRFFSKQEDGLKLIEQLEQYPVIRQTLAELDFRLCSLQIREGKWHCEIEHFAASEVVSRLPATRRYLRLTPEQRYRLLSMLHLVNQLMLQSIGKKPHT</sequence>
<reference evidence="3" key="1">
    <citation type="submission" date="2016-12" db="EMBL/GenBank/DDBJ databases">
        <authorList>
            <person name="Gaudriault S."/>
        </authorList>
    </citation>
    <scope>NUCLEOTIDE SEQUENCE [LARGE SCALE GENOMIC DNA]</scope>
    <source>
        <strain evidence="3">HGB1681 (deposited as PTA-6826 in the American Type Culture Collection)</strain>
    </source>
</reference>
<dbReference type="RefSeq" id="WP_244590222.1">
    <property type="nucleotide sequence ID" value="NZ_CAWNQC010000245.1"/>
</dbReference>
<keyword evidence="4" id="KW-1185">Reference proteome</keyword>
<dbReference type="AlphaFoldDB" id="A0A1N6MU15"/>
<evidence type="ECO:0000313" key="3">
    <source>
        <dbReference type="Proteomes" id="UP000196435"/>
    </source>
</evidence>
<reference evidence="2" key="2">
    <citation type="submission" date="2016-12" db="EMBL/GenBank/DDBJ databases">
        <authorList>
            <person name="Song W.-J."/>
            <person name="Kurnit D.M."/>
        </authorList>
    </citation>
    <scope>NUCLEOTIDE SEQUENCE [LARGE SCALE GENOMIC DNA]</scope>
    <source>
        <strain evidence="2">HGB1681</strain>
    </source>
</reference>
<dbReference type="Pfam" id="PF11354">
    <property type="entry name" value="DUF3156"/>
    <property type="match status" value="1"/>
</dbReference>
<protein>
    <recommendedName>
        <fullName evidence="5">Cytoplasmic protein</fullName>
    </recommendedName>
</protein>
<evidence type="ECO:0008006" key="5">
    <source>
        <dbReference type="Google" id="ProtNLM"/>
    </source>
</evidence>